<evidence type="ECO:0000313" key="2">
    <source>
        <dbReference type="Proteomes" id="UP001286313"/>
    </source>
</evidence>
<organism evidence="1 2">
    <name type="scientific">Petrolisthes cinctipes</name>
    <name type="common">Flat porcelain crab</name>
    <dbReference type="NCBI Taxonomy" id="88211"/>
    <lineage>
        <taxon>Eukaryota</taxon>
        <taxon>Metazoa</taxon>
        <taxon>Ecdysozoa</taxon>
        <taxon>Arthropoda</taxon>
        <taxon>Crustacea</taxon>
        <taxon>Multicrustacea</taxon>
        <taxon>Malacostraca</taxon>
        <taxon>Eumalacostraca</taxon>
        <taxon>Eucarida</taxon>
        <taxon>Decapoda</taxon>
        <taxon>Pleocyemata</taxon>
        <taxon>Anomura</taxon>
        <taxon>Galatheoidea</taxon>
        <taxon>Porcellanidae</taxon>
        <taxon>Petrolisthes</taxon>
    </lineage>
</organism>
<dbReference type="AlphaFoldDB" id="A0AAE1FZ97"/>
<proteinExistence type="predicted"/>
<protein>
    <submittedName>
        <fullName evidence="1">Uncharacterized protein</fullName>
    </submittedName>
</protein>
<dbReference type="EMBL" id="JAWQEG010000992">
    <property type="protein sequence ID" value="KAK3883437.1"/>
    <property type="molecule type" value="Genomic_DNA"/>
</dbReference>
<gene>
    <name evidence="1" type="ORF">Pcinc_012270</name>
</gene>
<dbReference type="Proteomes" id="UP001286313">
    <property type="component" value="Unassembled WGS sequence"/>
</dbReference>
<accession>A0AAE1FZ97</accession>
<keyword evidence="2" id="KW-1185">Reference proteome</keyword>
<evidence type="ECO:0000313" key="1">
    <source>
        <dbReference type="EMBL" id="KAK3883437.1"/>
    </source>
</evidence>
<reference evidence="1" key="1">
    <citation type="submission" date="2023-10" db="EMBL/GenBank/DDBJ databases">
        <title>Genome assemblies of two species of porcelain crab, Petrolisthes cinctipes and Petrolisthes manimaculis (Anomura: Porcellanidae).</title>
        <authorList>
            <person name="Angst P."/>
        </authorList>
    </citation>
    <scope>NUCLEOTIDE SEQUENCE</scope>
    <source>
        <strain evidence="1">PB745_01</strain>
        <tissue evidence="1">Gill</tissue>
    </source>
</reference>
<sequence>MKHMHQTNYKYFFKYVKKRGTVNAAVGPLVNTDGEVINNPLQICETLKYQYENVFSQPKDAYRINDPDVFFNHRYWQPPVLDNINFQPSDIVEAINELN</sequence>
<name>A0AAE1FZ97_PETCI</name>
<comment type="caution">
    <text evidence="1">The sequence shown here is derived from an EMBL/GenBank/DDBJ whole genome shotgun (WGS) entry which is preliminary data.</text>
</comment>